<dbReference type="AlphaFoldDB" id="A0A423U3L3"/>
<evidence type="ECO:0000313" key="4">
    <source>
        <dbReference type="EMBL" id="ROT83290.1"/>
    </source>
</evidence>
<comment type="similarity">
    <text evidence="1">Belongs to the taxilin family.</text>
</comment>
<evidence type="ECO:0000256" key="3">
    <source>
        <dbReference type="SAM" id="MobiDB-lite"/>
    </source>
</evidence>
<keyword evidence="5" id="KW-1185">Reference proteome</keyword>
<keyword evidence="2" id="KW-0175">Coiled coil</keyword>
<evidence type="ECO:0000256" key="1">
    <source>
        <dbReference type="ARBA" id="ARBA00009550"/>
    </source>
</evidence>
<feature type="compositionally biased region" description="Basic and acidic residues" evidence="3">
    <location>
        <begin position="535"/>
        <end position="565"/>
    </location>
</feature>
<feature type="compositionally biased region" description="Low complexity" evidence="3">
    <location>
        <begin position="171"/>
        <end position="192"/>
    </location>
</feature>
<dbReference type="PANTHER" id="PTHR16127:SF13">
    <property type="entry name" value="GH01188P"/>
    <property type="match status" value="1"/>
</dbReference>
<feature type="compositionally biased region" description="Polar residues" evidence="3">
    <location>
        <begin position="625"/>
        <end position="634"/>
    </location>
</feature>
<protein>
    <submittedName>
        <fullName evidence="4">Alpha-taxilin</fullName>
    </submittedName>
</protein>
<feature type="compositionally biased region" description="Basic and acidic residues" evidence="3">
    <location>
        <begin position="586"/>
        <end position="621"/>
    </location>
</feature>
<reference evidence="4 5" key="1">
    <citation type="submission" date="2018-04" db="EMBL/GenBank/DDBJ databases">
        <authorList>
            <person name="Zhang X."/>
            <person name="Yuan J."/>
            <person name="Li F."/>
            <person name="Xiang J."/>
        </authorList>
    </citation>
    <scope>NUCLEOTIDE SEQUENCE [LARGE SCALE GENOMIC DNA]</scope>
    <source>
        <tissue evidence="4">Muscle</tissue>
    </source>
</reference>
<dbReference type="OrthoDB" id="425555at2759"/>
<proteinExistence type="inferred from homology"/>
<reference evidence="4 5" key="2">
    <citation type="submission" date="2019-01" db="EMBL/GenBank/DDBJ databases">
        <title>The decoding of complex shrimp genome reveals the adaptation for benthos swimmer, frequently molting mechanism and breeding impact on genome.</title>
        <authorList>
            <person name="Sun Y."/>
            <person name="Gao Y."/>
            <person name="Yu Y."/>
        </authorList>
    </citation>
    <scope>NUCLEOTIDE SEQUENCE [LARGE SCALE GENOMIC DNA]</scope>
    <source>
        <tissue evidence="4">Muscle</tissue>
    </source>
</reference>
<dbReference type="InterPro" id="IPR026183">
    <property type="entry name" value="Taxilin_fam"/>
</dbReference>
<accession>A0A423U3L3</accession>
<evidence type="ECO:0000313" key="5">
    <source>
        <dbReference type="Proteomes" id="UP000283509"/>
    </source>
</evidence>
<feature type="region of interest" description="Disordered" evidence="3">
    <location>
        <begin position="535"/>
        <end position="634"/>
    </location>
</feature>
<feature type="coiled-coil region" evidence="2">
    <location>
        <begin position="252"/>
        <end position="314"/>
    </location>
</feature>
<dbReference type="GO" id="GO:0019905">
    <property type="term" value="F:syntaxin binding"/>
    <property type="evidence" value="ECO:0007669"/>
    <property type="project" value="InterPro"/>
</dbReference>
<organism evidence="4 5">
    <name type="scientific">Penaeus vannamei</name>
    <name type="common">Whiteleg shrimp</name>
    <name type="synonym">Litopenaeus vannamei</name>
    <dbReference type="NCBI Taxonomy" id="6689"/>
    <lineage>
        <taxon>Eukaryota</taxon>
        <taxon>Metazoa</taxon>
        <taxon>Ecdysozoa</taxon>
        <taxon>Arthropoda</taxon>
        <taxon>Crustacea</taxon>
        <taxon>Multicrustacea</taxon>
        <taxon>Malacostraca</taxon>
        <taxon>Eumalacostraca</taxon>
        <taxon>Eucarida</taxon>
        <taxon>Decapoda</taxon>
        <taxon>Dendrobranchiata</taxon>
        <taxon>Penaeoidea</taxon>
        <taxon>Penaeidae</taxon>
        <taxon>Penaeus</taxon>
    </lineage>
</organism>
<comment type="caution">
    <text evidence="4">The sequence shown here is derived from an EMBL/GenBank/DDBJ whole genome shotgun (WGS) entry which is preliminary data.</text>
</comment>
<feature type="coiled-coil region" evidence="2">
    <location>
        <begin position="340"/>
        <end position="428"/>
    </location>
</feature>
<feature type="region of interest" description="Disordered" evidence="3">
    <location>
        <begin position="39"/>
        <end position="143"/>
    </location>
</feature>
<dbReference type="EMBL" id="QCYY01000704">
    <property type="protein sequence ID" value="ROT83290.1"/>
    <property type="molecule type" value="Genomic_DNA"/>
</dbReference>
<dbReference type="SMR" id="A0A423U3L3"/>
<dbReference type="Proteomes" id="UP000283509">
    <property type="component" value="Unassembled WGS sequence"/>
</dbReference>
<evidence type="ECO:0000256" key="2">
    <source>
        <dbReference type="SAM" id="Coils"/>
    </source>
</evidence>
<sequence>MRQSEHSSEFLRLLIGHHPSPVFAILISRRLFSVFVSQTSKTLEKETSRMSEVKENTSVPPSAEEAKSENSQPEENKTEGKTSPAAAEQTPEAKEDPTAEASPPEIEAEENSTSKQNGVEEAADVTDPISTGSSDSDDDIPFQNITLEDKLEKLLNSIQLGINDDEDALMPELETSTLEGESSGSAAASSLPEIESFRHKVEAAKMAETKQNKQHVKKEKKRRETASSIEALSIALKSMPIEQQVATLFSKYAELVDDNKKLQDAVKTVQRQAQLVAKEKDMMESEHSKIILTKARLESLCRELQRQNKTIKDENMLRLREEEERRKEVSAKFNTTLSEISNLMKENSDKNTQLRDENQNMAARLQDLIKQYENRESHVEKMLKQKDLQCQLAEAKMAKQQIEVTEDKEKMLLEKKSLLEEISAYQQKTQQMSMTEITLRTQLNSYMEKYEEFTSALDKSNKVFSTFKEEIDMMTKKIKKLEKETKSWKERWEGANKALLEMVAERGQFEKKLETQTRQNNKLQGLCRALQKEVTELRSKEKGTSSAKEDNMRLEEKFEELKVEATAEANVEEAGKSTDENLSSDKPVDKGADKPVEELAEKPVEEPADKPTSESADKPEADNDPQVSNFEDVD</sequence>
<feature type="region of interest" description="Disordered" evidence="3">
    <location>
        <begin position="164"/>
        <end position="192"/>
    </location>
</feature>
<dbReference type="Pfam" id="PF09728">
    <property type="entry name" value="Taxilin"/>
    <property type="match status" value="1"/>
</dbReference>
<name>A0A423U3L3_PENVA</name>
<feature type="compositionally biased region" description="Basic and acidic residues" evidence="3">
    <location>
        <begin position="64"/>
        <end position="80"/>
    </location>
</feature>
<dbReference type="PANTHER" id="PTHR16127">
    <property type="entry name" value="TAXILIN"/>
    <property type="match status" value="1"/>
</dbReference>
<dbReference type="STRING" id="6689.A0A423U3L3"/>
<feature type="compositionally biased region" description="Basic and acidic residues" evidence="3">
    <location>
        <begin position="42"/>
        <end position="55"/>
    </location>
</feature>
<gene>
    <name evidence="4" type="ORF">C7M84_023525</name>
</gene>